<dbReference type="GO" id="GO:0005525">
    <property type="term" value="F:GTP binding"/>
    <property type="evidence" value="ECO:0007669"/>
    <property type="project" value="UniProtKB-KW"/>
</dbReference>
<dbReference type="Pfam" id="PF03764">
    <property type="entry name" value="EFG_IV"/>
    <property type="match status" value="1"/>
</dbReference>
<evidence type="ECO:0000256" key="5">
    <source>
        <dbReference type="ARBA" id="ARBA00023134"/>
    </source>
</evidence>
<evidence type="ECO:0000256" key="3">
    <source>
        <dbReference type="ARBA" id="ARBA00022768"/>
    </source>
</evidence>
<dbReference type="PANTHER" id="PTHR42908:SF10">
    <property type="entry name" value="EUKARYOTIC TRANSLATION ELONGATION FACTOR 2"/>
    <property type="match status" value="1"/>
</dbReference>
<evidence type="ECO:0000259" key="6">
    <source>
        <dbReference type="SMART" id="SM00889"/>
    </source>
</evidence>
<dbReference type="EMBL" id="BKCP01000669">
    <property type="protein sequence ID" value="GER26014.1"/>
    <property type="molecule type" value="Genomic_DNA"/>
</dbReference>
<dbReference type="GO" id="GO:0003746">
    <property type="term" value="F:translation elongation factor activity"/>
    <property type="evidence" value="ECO:0007669"/>
    <property type="project" value="UniProtKB-KW"/>
</dbReference>
<dbReference type="GO" id="GO:0043022">
    <property type="term" value="F:ribosome binding"/>
    <property type="evidence" value="ECO:0007669"/>
    <property type="project" value="TreeGrafter"/>
</dbReference>
<dbReference type="OrthoDB" id="203at2759"/>
<organism evidence="7 8">
    <name type="scientific">Striga asiatica</name>
    <name type="common">Asiatic witchweed</name>
    <name type="synonym">Buchnera asiatica</name>
    <dbReference type="NCBI Taxonomy" id="4170"/>
    <lineage>
        <taxon>Eukaryota</taxon>
        <taxon>Viridiplantae</taxon>
        <taxon>Streptophyta</taxon>
        <taxon>Embryophyta</taxon>
        <taxon>Tracheophyta</taxon>
        <taxon>Spermatophyta</taxon>
        <taxon>Magnoliopsida</taxon>
        <taxon>eudicotyledons</taxon>
        <taxon>Gunneridae</taxon>
        <taxon>Pentapetalae</taxon>
        <taxon>asterids</taxon>
        <taxon>lamiids</taxon>
        <taxon>Lamiales</taxon>
        <taxon>Orobanchaceae</taxon>
        <taxon>Buchnereae</taxon>
        <taxon>Striga</taxon>
    </lineage>
</organism>
<keyword evidence="8" id="KW-1185">Reference proteome</keyword>
<keyword evidence="1" id="KW-0963">Cytoplasm</keyword>
<dbReference type="CDD" id="cd01681">
    <property type="entry name" value="aeEF2_snRNP_like_IV"/>
    <property type="match status" value="1"/>
</dbReference>
<protein>
    <submittedName>
        <fullName evidence="7">Elongation factor 2</fullName>
    </submittedName>
</protein>
<keyword evidence="3 7" id="KW-0251">Elongation factor</keyword>
<dbReference type="PANTHER" id="PTHR42908">
    <property type="entry name" value="TRANSLATION ELONGATION FACTOR-RELATED"/>
    <property type="match status" value="1"/>
</dbReference>
<dbReference type="GO" id="GO:0003924">
    <property type="term" value="F:GTPase activity"/>
    <property type="evidence" value="ECO:0007669"/>
    <property type="project" value="TreeGrafter"/>
</dbReference>
<proteinExistence type="predicted"/>
<reference evidence="8" key="1">
    <citation type="journal article" date="2019" name="Curr. Biol.">
        <title>Genome Sequence of Striga asiatica Provides Insight into the Evolution of Plant Parasitism.</title>
        <authorList>
            <person name="Yoshida S."/>
            <person name="Kim S."/>
            <person name="Wafula E.K."/>
            <person name="Tanskanen J."/>
            <person name="Kim Y.M."/>
            <person name="Honaas L."/>
            <person name="Yang Z."/>
            <person name="Spallek T."/>
            <person name="Conn C.E."/>
            <person name="Ichihashi Y."/>
            <person name="Cheong K."/>
            <person name="Cui S."/>
            <person name="Der J.P."/>
            <person name="Gundlach H."/>
            <person name="Jiao Y."/>
            <person name="Hori C."/>
            <person name="Ishida J.K."/>
            <person name="Kasahara H."/>
            <person name="Kiba T."/>
            <person name="Kim M.S."/>
            <person name="Koo N."/>
            <person name="Laohavisit A."/>
            <person name="Lee Y.H."/>
            <person name="Lumba S."/>
            <person name="McCourt P."/>
            <person name="Mortimer J.C."/>
            <person name="Mutuku J.M."/>
            <person name="Nomura T."/>
            <person name="Sasaki-Sekimoto Y."/>
            <person name="Seto Y."/>
            <person name="Wang Y."/>
            <person name="Wakatake T."/>
            <person name="Sakakibara H."/>
            <person name="Demura T."/>
            <person name="Yamaguchi S."/>
            <person name="Yoneyama K."/>
            <person name="Manabe R.I."/>
            <person name="Nelson D.C."/>
            <person name="Schulman A.H."/>
            <person name="Timko M.P."/>
            <person name="dePamphilis C.W."/>
            <person name="Choi D."/>
            <person name="Shirasu K."/>
        </authorList>
    </citation>
    <scope>NUCLEOTIDE SEQUENCE [LARGE SCALE GENOMIC DNA]</scope>
    <source>
        <strain evidence="8">cv. UVA1</strain>
    </source>
</reference>
<name>A0A5A7P0D5_STRAF</name>
<evidence type="ECO:0000313" key="8">
    <source>
        <dbReference type="Proteomes" id="UP000325081"/>
    </source>
</evidence>
<dbReference type="Gene3D" id="3.30.230.10">
    <property type="match status" value="1"/>
</dbReference>
<dbReference type="SUPFAM" id="SSF54211">
    <property type="entry name" value="Ribosomal protein S5 domain 2-like"/>
    <property type="match status" value="1"/>
</dbReference>
<dbReference type="GO" id="GO:1990904">
    <property type="term" value="C:ribonucleoprotein complex"/>
    <property type="evidence" value="ECO:0007669"/>
    <property type="project" value="TreeGrafter"/>
</dbReference>
<evidence type="ECO:0000313" key="7">
    <source>
        <dbReference type="EMBL" id="GER26014.1"/>
    </source>
</evidence>
<dbReference type="InterPro" id="IPR014721">
    <property type="entry name" value="Ribsml_uS5_D2-typ_fold_subgr"/>
</dbReference>
<evidence type="ECO:0000256" key="2">
    <source>
        <dbReference type="ARBA" id="ARBA00022741"/>
    </source>
</evidence>
<dbReference type="SMART" id="SM00889">
    <property type="entry name" value="EFG_IV"/>
    <property type="match status" value="1"/>
</dbReference>
<evidence type="ECO:0000256" key="1">
    <source>
        <dbReference type="ARBA" id="ARBA00022490"/>
    </source>
</evidence>
<dbReference type="Proteomes" id="UP000325081">
    <property type="component" value="Unassembled WGS sequence"/>
</dbReference>
<keyword evidence="4" id="KW-0648">Protein biosynthesis</keyword>
<dbReference type="InterPro" id="IPR005517">
    <property type="entry name" value="Transl_elong_EFG/EF2_IV"/>
</dbReference>
<evidence type="ECO:0000256" key="4">
    <source>
        <dbReference type="ARBA" id="ARBA00022917"/>
    </source>
</evidence>
<dbReference type="AlphaFoldDB" id="A0A5A7P0D5"/>
<dbReference type="InterPro" id="IPR020568">
    <property type="entry name" value="Ribosomal_Su5_D2-typ_SF"/>
</dbReference>
<keyword evidence="2" id="KW-0547">Nucleotide-binding</keyword>
<keyword evidence="5" id="KW-0342">GTP-binding</keyword>
<gene>
    <name evidence="7" type="ORF">STAS_01628</name>
</gene>
<accession>A0A5A7P0D5</accession>
<comment type="caution">
    <text evidence="7">The sequence shown here is derived from an EMBL/GenBank/DDBJ whole genome shotgun (WGS) entry which is preliminary data.</text>
</comment>
<sequence>MKELQEEDFMGAVEIIKSDPFVPLRETVIETNSLDNEMCSSHNKHNRLYMKARPLEDDLVAAINDGRIGPHDNPVVRSNFRREEFSWDEDRSKNIWCLGPNTTGPNMVLNMCRETPNLNEVKDSIVCAFEAASRVGPLVGENMRGVYFEVSHVELHEDAIHRGRSKIFPIAQKVMHAAYLKATPRLMEPFCLVDI</sequence>
<feature type="domain" description="Translation elongation factor EFG/EF2" evidence="6">
    <location>
        <begin position="74"/>
        <end position="183"/>
    </location>
</feature>
<dbReference type="GO" id="GO:0005829">
    <property type="term" value="C:cytosol"/>
    <property type="evidence" value="ECO:0007669"/>
    <property type="project" value="TreeGrafter"/>
</dbReference>